<comment type="caution">
    <text evidence="3">The sequence shown here is derived from an EMBL/GenBank/DDBJ whole genome shotgun (WGS) entry which is preliminary data.</text>
</comment>
<evidence type="ECO:0000256" key="1">
    <source>
        <dbReference type="ARBA" id="ARBA00023242"/>
    </source>
</evidence>
<dbReference type="SUPFAM" id="SSF57701">
    <property type="entry name" value="Zn2/Cys6 DNA-binding domain"/>
    <property type="match status" value="1"/>
</dbReference>
<dbReference type="PROSITE" id="PS50048">
    <property type="entry name" value="ZN2_CY6_FUNGAL_2"/>
    <property type="match status" value="1"/>
</dbReference>
<keyword evidence="4" id="KW-1185">Reference proteome</keyword>
<evidence type="ECO:0000259" key="2">
    <source>
        <dbReference type="PROSITE" id="PS50048"/>
    </source>
</evidence>
<feature type="domain" description="Zn(2)-C6 fungal-type" evidence="2">
    <location>
        <begin position="10"/>
        <end position="38"/>
    </location>
</feature>
<name>A0ABQ7INH5_9HELO</name>
<dbReference type="Pfam" id="PF00172">
    <property type="entry name" value="Zn_clus"/>
    <property type="match status" value="1"/>
</dbReference>
<accession>A0ABQ7INH5</accession>
<dbReference type="EMBL" id="RCSX01000011">
    <property type="protein sequence ID" value="KAF7928672.1"/>
    <property type="molecule type" value="Genomic_DNA"/>
</dbReference>
<dbReference type="InterPro" id="IPR036864">
    <property type="entry name" value="Zn2-C6_fun-type_DNA-bd_sf"/>
</dbReference>
<organism evidence="3 4">
    <name type="scientific">Botrytis deweyae</name>
    <dbReference type="NCBI Taxonomy" id="2478750"/>
    <lineage>
        <taxon>Eukaryota</taxon>
        <taxon>Fungi</taxon>
        <taxon>Dikarya</taxon>
        <taxon>Ascomycota</taxon>
        <taxon>Pezizomycotina</taxon>
        <taxon>Leotiomycetes</taxon>
        <taxon>Helotiales</taxon>
        <taxon>Sclerotiniaceae</taxon>
        <taxon>Botrytis</taxon>
    </lineage>
</organism>
<evidence type="ECO:0000313" key="3">
    <source>
        <dbReference type="EMBL" id="KAF7928672.1"/>
    </source>
</evidence>
<evidence type="ECO:0000313" key="4">
    <source>
        <dbReference type="Proteomes" id="UP000783213"/>
    </source>
</evidence>
<dbReference type="PANTHER" id="PTHR38791:SF5">
    <property type="entry name" value="TRANSCRIPTION FACTOR DBAG-RELATED"/>
    <property type="match status" value="1"/>
</dbReference>
<dbReference type="GeneID" id="62232502"/>
<dbReference type="InterPro" id="IPR053175">
    <property type="entry name" value="DHMBA_Reg_Transcription_Factor"/>
</dbReference>
<dbReference type="RefSeq" id="XP_038810451.1">
    <property type="nucleotide sequence ID" value="XM_038953350.1"/>
</dbReference>
<proteinExistence type="predicted"/>
<protein>
    <recommendedName>
        <fullName evidence="2">Zn(2)-C6 fungal-type domain-containing protein</fullName>
    </recommendedName>
</protein>
<gene>
    <name evidence="3" type="ORF">EAE98_005728</name>
</gene>
<dbReference type="InterPro" id="IPR001138">
    <property type="entry name" value="Zn2Cys6_DnaBD"/>
</dbReference>
<keyword evidence="1" id="KW-0539">Nucleus</keyword>
<dbReference type="PANTHER" id="PTHR38791">
    <property type="entry name" value="ZN(II)2CYS6 TRANSCRIPTION FACTOR (EUROFUNG)-RELATED-RELATED"/>
    <property type="match status" value="1"/>
</dbReference>
<reference evidence="3 4" key="1">
    <citation type="journal article" date="2020" name="Genome Biol. Evol.">
        <title>Comparative genomics of Sclerotiniaceae.</title>
        <authorList>
            <person name="Valero Jimenez C.A."/>
            <person name="Steentjes M."/>
            <person name="Scholten O.E."/>
            <person name="Van Kan J.A.L."/>
        </authorList>
    </citation>
    <scope>NUCLEOTIDE SEQUENCE [LARGE SCALE GENOMIC DNA]</scope>
    <source>
        <strain evidence="3 4">B1</strain>
    </source>
</reference>
<dbReference type="SMART" id="SM00066">
    <property type="entry name" value="GAL4"/>
    <property type="match status" value="1"/>
</dbReference>
<dbReference type="CDD" id="cd00067">
    <property type="entry name" value="GAL4"/>
    <property type="match status" value="1"/>
</dbReference>
<dbReference type="Proteomes" id="UP000783213">
    <property type="component" value="Unassembled WGS sequence"/>
</dbReference>
<sequence length="547" mass="62239">MVFCGKPSKACLCCRKRRIKYDQKLPACTQCIRVGKICPGYRDQLELCFRDENERTLRKANSVNNTSIVRAKSSPHNGKSKVSSHITRLASKAAVSITEFESRNPPISNLPIAKNWCPLDDKGIAFFLTYYMTIPLERTHNWVDLMPNMSVKSFVQRRTLEAVSSVGLAGLSNATNNPNLMEIARKKHSDTVNFVIRELGDIVNANIEGLLQKVVMLIIFELINTAPCESHSLSVHFNGALSLLKTLALRNYEENKPTTKLQLQLFFAAHIEYFDENNLPSTQLIDFSKLILKNKRTQDVTASAVVEIAIRFINLHASIRAKAFTNLVEIVSALASLDGELEQWEANLPLDWNFTVRSRDLPDGSSFNGKCHEYCDVWISRMFNHYRWMRILLNELLLKHLNRMTYLTSEHLVQEMKALKIINRMATDICTSISSYFDHTTLVVERPTLLPQMSGIPVFLMIWPLFVAGGGTGVPQHLYNWVLGRLGIINKQLGVLSAQTMMERTKIRRQRWVRADVKASRTTCNDTLFPLILETGCEMQMEMEPLD</sequence>